<gene>
    <name evidence="9" type="ORF">K1J60_30210</name>
</gene>
<dbReference type="Pfam" id="PF02852">
    <property type="entry name" value="Pyr_redox_dim"/>
    <property type="match status" value="1"/>
</dbReference>
<accession>A0ABX8XWF2</accession>
<keyword evidence="10" id="KW-1185">Reference proteome</keyword>
<keyword evidence="6" id="KW-0676">Redox-active center</keyword>
<dbReference type="PANTHER" id="PTHR43429">
    <property type="entry name" value="PYRIDINE NUCLEOTIDE-DISULFIDE OXIDOREDUCTASE DOMAIN-CONTAINING"/>
    <property type="match status" value="1"/>
</dbReference>
<reference evidence="9 10" key="1">
    <citation type="submission" date="2021-08" db="EMBL/GenBank/DDBJ databases">
        <authorList>
            <person name="Ping M."/>
        </authorList>
    </citation>
    <scope>NUCLEOTIDE SEQUENCE [LARGE SCALE GENOMIC DNA]</scope>
    <source>
        <strain evidence="9 10">MG28</strain>
    </source>
</reference>
<comment type="cofactor">
    <cofactor evidence="1">
        <name>FAD</name>
        <dbReference type="ChEBI" id="CHEBI:57692"/>
    </cofactor>
</comment>
<evidence type="ECO:0000259" key="7">
    <source>
        <dbReference type="Pfam" id="PF02852"/>
    </source>
</evidence>
<evidence type="ECO:0000256" key="6">
    <source>
        <dbReference type="ARBA" id="ARBA00023284"/>
    </source>
</evidence>
<dbReference type="PRINTS" id="PR00368">
    <property type="entry name" value="FADPNR"/>
</dbReference>
<organism evidence="9 10">
    <name type="scientific">Streptomyces akebiae</name>
    <dbReference type="NCBI Taxonomy" id="2865673"/>
    <lineage>
        <taxon>Bacteria</taxon>
        <taxon>Bacillati</taxon>
        <taxon>Actinomycetota</taxon>
        <taxon>Actinomycetes</taxon>
        <taxon>Kitasatosporales</taxon>
        <taxon>Streptomycetaceae</taxon>
        <taxon>Streptomyces</taxon>
    </lineage>
</organism>
<dbReference type="PRINTS" id="PR00411">
    <property type="entry name" value="PNDRDTASEI"/>
</dbReference>
<evidence type="ECO:0000256" key="1">
    <source>
        <dbReference type="ARBA" id="ARBA00001974"/>
    </source>
</evidence>
<dbReference type="InterPro" id="IPR023753">
    <property type="entry name" value="FAD/NAD-binding_dom"/>
</dbReference>
<evidence type="ECO:0000256" key="3">
    <source>
        <dbReference type="ARBA" id="ARBA00022630"/>
    </source>
</evidence>
<dbReference type="SUPFAM" id="SSF55424">
    <property type="entry name" value="FAD/NAD-linked reductases, dimerisation (C-terminal) domain"/>
    <property type="match status" value="1"/>
</dbReference>
<evidence type="ECO:0000313" key="10">
    <source>
        <dbReference type="Proteomes" id="UP000827138"/>
    </source>
</evidence>
<dbReference type="PANTHER" id="PTHR43429:SF1">
    <property type="entry name" value="NAD(P)H SULFUR OXIDOREDUCTASE (COA-DEPENDENT)"/>
    <property type="match status" value="1"/>
</dbReference>
<evidence type="ECO:0000256" key="2">
    <source>
        <dbReference type="ARBA" id="ARBA00009130"/>
    </source>
</evidence>
<keyword evidence="5" id="KW-0560">Oxidoreductase</keyword>
<evidence type="ECO:0000259" key="8">
    <source>
        <dbReference type="Pfam" id="PF07992"/>
    </source>
</evidence>
<dbReference type="InterPro" id="IPR050260">
    <property type="entry name" value="FAD-bd_OxRdtase"/>
</dbReference>
<sequence>MTRVIAVGGSDAGISAALRALELDPASEVTVVVADAYPNFSICGIPYYISGEVAPWTSLAHRTAADLAATGMDVRVDTRATRIDPAGKQLTVQGADGRSEELAYDALVVGTGAVSVRPPIDGLADLRPEQGVHLLHSMGDTFGLQRSIEERQPASAVIIGAGYIGLEMAEALTMRGISVTQIEALPEVLPTVDAELGSLVRDELVEHGVEVLTGTTVKAVSREADDRLRVEATGADGDTVTRLVDLVLVVVGVRPDTALAAEAGAELGFRGAIAVDEWMRTSLPGVYAAGDCVVTHHRLLGTTWLPLGTTAHKQGRVAGENALGGDRRFAGSLGTQVVKVFDLVAARTGLREHEALAAERGWTPVTTASAPDDHKAYYPGATPIAARITGDSGSGLLLGAQLVGRRTAEISKRVDTYATALFHGMSVDGVSDLDLSYTPPLGSPWDAVQAAAQAWSREHG</sequence>
<dbReference type="InterPro" id="IPR004099">
    <property type="entry name" value="Pyr_nucl-diS_OxRdtase_dimer"/>
</dbReference>
<evidence type="ECO:0000313" key="9">
    <source>
        <dbReference type="EMBL" id="QYX80228.1"/>
    </source>
</evidence>
<feature type="domain" description="FAD/NAD(P)-binding" evidence="8">
    <location>
        <begin position="3"/>
        <end position="315"/>
    </location>
</feature>
<dbReference type="Gene3D" id="3.50.50.60">
    <property type="entry name" value="FAD/NAD(P)-binding domain"/>
    <property type="match status" value="2"/>
</dbReference>
<dbReference type="RefSeq" id="WP_220648956.1">
    <property type="nucleotide sequence ID" value="NZ_CP080647.1"/>
</dbReference>
<protein>
    <submittedName>
        <fullName evidence="9">FAD-dependent oxidoreductase</fullName>
    </submittedName>
</protein>
<name>A0ABX8XWF2_9ACTN</name>
<evidence type="ECO:0000256" key="5">
    <source>
        <dbReference type="ARBA" id="ARBA00023002"/>
    </source>
</evidence>
<dbReference type="Pfam" id="PF07992">
    <property type="entry name" value="Pyr_redox_2"/>
    <property type="match status" value="1"/>
</dbReference>
<feature type="domain" description="Pyridine nucleotide-disulphide oxidoreductase dimerisation" evidence="7">
    <location>
        <begin position="337"/>
        <end position="442"/>
    </location>
</feature>
<keyword evidence="4" id="KW-0274">FAD</keyword>
<dbReference type="Proteomes" id="UP000827138">
    <property type="component" value="Chromosome"/>
</dbReference>
<dbReference type="InterPro" id="IPR036188">
    <property type="entry name" value="FAD/NAD-bd_sf"/>
</dbReference>
<keyword evidence="3" id="KW-0285">Flavoprotein</keyword>
<dbReference type="SUPFAM" id="SSF51905">
    <property type="entry name" value="FAD/NAD(P)-binding domain"/>
    <property type="match status" value="1"/>
</dbReference>
<dbReference type="InterPro" id="IPR016156">
    <property type="entry name" value="FAD/NAD-linked_Rdtase_dimer_sf"/>
</dbReference>
<proteinExistence type="inferred from homology"/>
<dbReference type="EMBL" id="CP080647">
    <property type="protein sequence ID" value="QYX80228.1"/>
    <property type="molecule type" value="Genomic_DNA"/>
</dbReference>
<comment type="similarity">
    <text evidence="2">Belongs to the class-III pyridine nucleotide-disulfide oxidoreductase family.</text>
</comment>
<evidence type="ECO:0000256" key="4">
    <source>
        <dbReference type="ARBA" id="ARBA00022827"/>
    </source>
</evidence>